<sequence>MLAIGVGSSS</sequence>
<evidence type="ECO:0000313" key="1">
    <source>
        <dbReference type="EMBL" id="JAH78818.1"/>
    </source>
</evidence>
<dbReference type="EMBL" id="GBXM01029759">
    <property type="protein sequence ID" value="JAH78818.1"/>
    <property type="molecule type" value="Transcribed_RNA"/>
</dbReference>
<name>A0A0E9VNM7_ANGAN</name>
<reference evidence="1" key="1">
    <citation type="submission" date="2014-11" db="EMBL/GenBank/DDBJ databases">
        <authorList>
            <person name="Amaro Gonzalez C."/>
        </authorList>
    </citation>
    <scope>NUCLEOTIDE SEQUENCE</scope>
</reference>
<reference evidence="1" key="2">
    <citation type="journal article" date="2015" name="Fish Shellfish Immunol.">
        <title>Early steps in the European eel (Anguilla anguilla)-Vibrio vulnificus interaction in the gills: Role of the RtxA13 toxin.</title>
        <authorList>
            <person name="Callol A."/>
            <person name="Pajuelo D."/>
            <person name="Ebbesson L."/>
            <person name="Teles M."/>
            <person name="MacKenzie S."/>
            <person name="Amaro C."/>
        </authorList>
    </citation>
    <scope>NUCLEOTIDE SEQUENCE</scope>
</reference>
<protein>
    <submittedName>
        <fullName evidence="1">Uncharacterized protein</fullName>
    </submittedName>
</protein>
<proteinExistence type="predicted"/>
<accession>A0A0E9VNM7</accession>
<organism evidence="1">
    <name type="scientific">Anguilla anguilla</name>
    <name type="common">European freshwater eel</name>
    <name type="synonym">Muraena anguilla</name>
    <dbReference type="NCBI Taxonomy" id="7936"/>
    <lineage>
        <taxon>Eukaryota</taxon>
        <taxon>Metazoa</taxon>
        <taxon>Chordata</taxon>
        <taxon>Craniata</taxon>
        <taxon>Vertebrata</taxon>
        <taxon>Euteleostomi</taxon>
        <taxon>Actinopterygii</taxon>
        <taxon>Neopterygii</taxon>
        <taxon>Teleostei</taxon>
        <taxon>Anguilliformes</taxon>
        <taxon>Anguillidae</taxon>
        <taxon>Anguilla</taxon>
    </lineage>
</organism>